<evidence type="ECO:0000259" key="7">
    <source>
        <dbReference type="SMART" id="SM00014"/>
    </source>
</evidence>
<keyword evidence="5" id="KW-1133">Transmembrane helix</keyword>
<dbReference type="SMART" id="SM00014">
    <property type="entry name" value="acidPPc"/>
    <property type="match status" value="1"/>
</dbReference>
<dbReference type="CDD" id="cd03392">
    <property type="entry name" value="PAP2_like_2"/>
    <property type="match status" value="1"/>
</dbReference>
<evidence type="ECO:0000256" key="6">
    <source>
        <dbReference type="ARBA" id="ARBA00023136"/>
    </source>
</evidence>
<dbReference type="Gene3D" id="1.20.144.10">
    <property type="entry name" value="Phosphatidic acid phosphatase type 2/haloperoxidase"/>
    <property type="match status" value="2"/>
</dbReference>
<dbReference type="RefSeq" id="WP_006567481.1">
    <property type="nucleotide sequence ID" value="NZ_BAABZP010000001.1"/>
</dbReference>
<dbReference type="GO" id="GO:0050380">
    <property type="term" value="F:undecaprenyl-diphosphatase activity"/>
    <property type="evidence" value="ECO:0007669"/>
    <property type="project" value="UniProtKB-EC"/>
</dbReference>
<dbReference type="Pfam" id="PF01569">
    <property type="entry name" value="PAP2"/>
    <property type="match status" value="1"/>
</dbReference>
<dbReference type="EC" id="3.6.1.27" evidence="8"/>
<dbReference type="PANTHER" id="PTHR14969:SF62">
    <property type="entry name" value="DECAPRENYLPHOSPHORYL-5-PHOSPHORIBOSE PHOSPHATASE RV3807C-RELATED"/>
    <property type="match status" value="1"/>
</dbReference>
<keyword evidence="3" id="KW-0812">Transmembrane</keyword>
<feature type="domain" description="Phosphatidic acid phosphatase type 2/haloperoxidase" evidence="7">
    <location>
        <begin position="51"/>
        <end position="160"/>
    </location>
</feature>
<evidence type="ECO:0000256" key="5">
    <source>
        <dbReference type="ARBA" id="ARBA00022989"/>
    </source>
</evidence>
<dbReference type="GO" id="GO:0005886">
    <property type="term" value="C:plasma membrane"/>
    <property type="evidence" value="ECO:0007669"/>
    <property type="project" value="UniProtKB-SubCell"/>
</dbReference>
<evidence type="ECO:0000256" key="1">
    <source>
        <dbReference type="ARBA" id="ARBA00004651"/>
    </source>
</evidence>
<sequence length="173" mass="19273">MDFQILDFIQTHVRTPFLDDFFSRITHLGDAGTIWILIAVILLFTKKYRKAGVGMLIAMLVTYILGDHIIKPLVGRARPFTYRDIKLLIPPPGRYSFPSGHTASSFCAAVSLFLYDKKLGIPAFVLAALIAFSRLYLYVHYPTDVLGGILLGTVCAVTVFLLLRRNGHVDGTV</sequence>
<evidence type="ECO:0000256" key="3">
    <source>
        <dbReference type="ARBA" id="ARBA00022692"/>
    </source>
</evidence>
<evidence type="ECO:0000256" key="2">
    <source>
        <dbReference type="ARBA" id="ARBA00022475"/>
    </source>
</evidence>
<reference evidence="8" key="1">
    <citation type="submission" date="2019-11" db="EMBL/GenBank/DDBJ databases">
        <authorList>
            <person name="Feng L."/>
        </authorList>
    </citation>
    <scope>NUCLEOTIDE SEQUENCE</scope>
    <source>
        <strain evidence="8">AcaccaeLFYP115</strain>
    </source>
</reference>
<dbReference type="InterPro" id="IPR036938">
    <property type="entry name" value="PAP2/HPO_sf"/>
</dbReference>
<dbReference type="SUPFAM" id="SSF48317">
    <property type="entry name" value="Acid phosphatase/Vanadium-dependent haloperoxidase"/>
    <property type="match status" value="1"/>
</dbReference>
<keyword evidence="6" id="KW-0472">Membrane</keyword>
<name>A0A6N2VNB2_9FIRM</name>
<accession>A0A6N2VNB2</accession>
<gene>
    <name evidence="8" type="primary">bcrC</name>
    <name evidence="8" type="ORF">ACLFYP115_02569</name>
</gene>
<organism evidence="8">
    <name type="scientific">Anaerostipes caccae</name>
    <dbReference type="NCBI Taxonomy" id="105841"/>
    <lineage>
        <taxon>Bacteria</taxon>
        <taxon>Bacillati</taxon>
        <taxon>Bacillota</taxon>
        <taxon>Clostridia</taxon>
        <taxon>Lachnospirales</taxon>
        <taxon>Lachnospiraceae</taxon>
        <taxon>Anaerostipes</taxon>
    </lineage>
</organism>
<proteinExistence type="predicted"/>
<dbReference type="PANTHER" id="PTHR14969">
    <property type="entry name" value="SPHINGOSINE-1-PHOSPHATE PHOSPHOHYDROLASE"/>
    <property type="match status" value="1"/>
</dbReference>
<dbReference type="EMBL" id="CACRSQ010000007">
    <property type="protein sequence ID" value="VYT30292.1"/>
    <property type="molecule type" value="Genomic_DNA"/>
</dbReference>
<dbReference type="AlphaFoldDB" id="A0A6N2VNB2"/>
<keyword evidence="4 8" id="KW-0378">Hydrolase</keyword>
<evidence type="ECO:0000256" key="4">
    <source>
        <dbReference type="ARBA" id="ARBA00022801"/>
    </source>
</evidence>
<evidence type="ECO:0000313" key="8">
    <source>
        <dbReference type="EMBL" id="VYT30292.1"/>
    </source>
</evidence>
<keyword evidence="2" id="KW-1003">Cell membrane</keyword>
<protein>
    <submittedName>
        <fullName evidence="8">Undecaprenyl-diphosphatase BcrC</fullName>
        <ecNumber evidence="8">3.6.1.27</ecNumber>
    </submittedName>
</protein>
<comment type="subcellular location">
    <subcellularLocation>
        <location evidence="1">Cell membrane</location>
        <topology evidence="1">Multi-pass membrane protein</topology>
    </subcellularLocation>
</comment>
<dbReference type="InterPro" id="IPR000326">
    <property type="entry name" value="PAP2/HPO"/>
</dbReference>